<dbReference type="EMBL" id="BPLR01016768">
    <property type="protein sequence ID" value="GIY86255.1"/>
    <property type="molecule type" value="Genomic_DNA"/>
</dbReference>
<gene>
    <name evidence="1" type="ORF">CEXT_535291</name>
</gene>
<dbReference type="Proteomes" id="UP001054945">
    <property type="component" value="Unassembled WGS sequence"/>
</dbReference>
<name>A0AAV4WWE6_CAEEX</name>
<proteinExistence type="predicted"/>
<reference evidence="1 2" key="1">
    <citation type="submission" date="2021-06" db="EMBL/GenBank/DDBJ databases">
        <title>Caerostris extrusa draft genome.</title>
        <authorList>
            <person name="Kono N."/>
            <person name="Arakawa K."/>
        </authorList>
    </citation>
    <scope>NUCLEOTIDE SEQUENCE [LARGE SCALE GENOMIC DNA]</scope>
</reference>
<sequence>MRIPFPEDNGAIFSGNHSSRIVWNGIERNIPNCTPLPFSTKTSAANILIWAVVSYRTFSNGYRPPHLARTLMSRVSLLSTAIRHASLLITRRIGFYGDICIPKVVFAAAAAGDFGDGTSLRRKVCGN</sequence>
<keyword evidence="2" id="KW-1185">Reference proteome</keyword>
<accession>A0AAV4WWE6</accession>
<evidence type="ECO:0000313" key="2">
    <source>
        <dbReference type="Proteomes" id="UP001054945"/>
    </source>
</evidence>
<evidence type="ECO:0000313" key="1">
    <source>
        <dbReference type="EMBL" id="GIY86255.1"/>
    </source>
</evidence>
<organism evidence="1 2">
    <name type="scientific">Caerostris extrusa</name>
    <name type="common">Bark spider</name>
    <name type="synonym">Caerostris bankana</name>
    <dbReference type="NCBI Taxonomy" id="172846"/>
    <lineage>
        <taxon>Eukaryota</taxon>
        <taxon>Metazoa</taxon>
        <taxon>Ecdysozoa</taxon>
        <taxon>Arthropoda</taxon>
        <taxon>Chelicerata</taxon>
        <taxon>Arachnida</taxon>
        <taxon>Araneae</taxon>
        <taxon>Araneomorphae</taxon>
        <taxon>Entelegynae</taxon>
        <taxon>Araneoidea</taxon>
        <taxon>Araneidae</taxon>
        <taxon>Caerostris</taxon>
    </lineage>
</organism>
<protein>
    <submittedName>
        <fullName evidence="1">Uncharacterized protein</fullName>
    </submittedName>
</protein>
<comment type="caution">
    <text evidence="1">The sequence shown here is derived from an EMBL/GenBank/DDBJ whole genome shotgun (WGS) entry which is preliminary data.</text>
</comment>
<dbReference type="AlphaFoldDB" id="A0AAV4WWE6"/>